<accession>A0A220DHK4</accession>
<proteinExistence type="predicted"/>
<geneLocation type="plasmid" evidence="2">
    <name>p16Pre36-1</name>
</geneLocation>
<protein>
    <submittedName>
        <fullName evidence="2">Uncharacterized protein</fullName>
    </submittedName>
</protein>
<keyword evidence="1" id="KW-0812">Transmembrane</keyword>
<evidence type="ECO:0000313" key="2">
    <source>
        <dbReference type="EMBL" id="ARV75758.1"/>
    </source>
</evidence>
<dbReference type="AlphaFoldDB" id="A0A220DHK4"/>
<reference evidence="2" key="1">
    <citation type="journal article" date="2017" name="Genome Biol. Evol.">
        <title>Genomic Epidemiology of NDM-1-Encoding Plasmids in Latin American Clinical Isolates Reveals Insights into the Evolution of Multidrug Resistance.</title>
        <authorList>
            <person name="Marquez-Ortiz R.A."/>
            <person name="Haggerty L."/>
            <person name="Olarte N."/>
            <person name="Duarte C."/>
            <person name="Garza-Ramos U."/>
            <person name="Silva-Sanchez J."/>
            <person name="Castro B.E."/>
            <person name="Sim E.M."/>
            <person name="Beltran M."/>
            <person name="Moncada M.V."/>
            <person name="Valderrama A."/>
            <person name="Castellanos J.E."/>
            <person name="Charles I.G."/>
            <person name="Vanegas N."/>
            <person name="Escobar-Perez J."/>
            <person name="Petty N.K."/>
        </authorList>
    </citation>
    <scope>NUCLEOTIDE SEQUENCE</scope>
    <source>
        <strain evidence="2">16pre36</strain>
        <plasmid evidence="2">p16Pre36-1</plasmid>
    </source>
</reference>
<keyword evidence="1" id="KW-0472">Membrane</keyword>
<dbReference type="EMBL" id="KX832926">
    <property type="protein sequence ID" value="ARV75758.1"/>
    <property type="molecule type" value="Genomic_DNA"/>
</dbReference>
<keyword evidence="2" id="KW-0614">Plasmid</keyword>
<evidence type="ECO:0000256" key="1">
    <source>
        <dbReference type="SAM" id="Phobius"/>
    </source>
</evidence>
<name>A0A220DHK4_PRORE</name>
<dbReference type="RefSeq" id="WP_063109119.1">
    <property type="nucleotide sequence ID" value="NZ_KX832926.1"/>
</dbReference>
<gene>
    <name evidence="2" type="ORF">PRE36P2_0240</name>
</gene>
<organism evidence="2">
    <name type="scientific">Providencia rettgeri</name>
    <dbReference type="NCBI Taxonomy" id="587"/>
    <lineage>
        <taxon>Bacteria</taxon>
        <taxon>Pseudomonadati</taxon>
        <taxon>Pseudomonadota</taxon>
        <taxon>Gammaproteobacteria</taxon>
        <taxon>Enterobacterales</taxon>
        <taxon>Morganellaceae</taxon>
        <taxon>Providencia</taxon>
    </lineage>
</organism>
<feature type="transmembrane region" description="Helical" evidence="1">
    <location>
        <begin position="21"/>
        <end position="44"/>
    </location>
</feature>
<keyword evidence="1" id="KW-1133">Transmembrane helix</keyword>
<sequence length="194" mass="22453">MKKLKKIGWSAAKEIYSLAVFVIKLLLILAITIPIIIIWLYIILTFDGSQIDEISFSQFVASGNVQYFSFIISVCVYAIYRFLDFNNRKIKKENRVYFNYTDDDAEKILKSKNAFYPDDELFSWIDEGELVVEQYMSKDQVGRLVKQYMIETNGMPLKRGLTLSGTKTHVKQRFLPLTPLLMVSDVLWSPVLPA</sequence>
<feature type="transmembrane region" description="Helical" evidence="1">
    <location>
        <begin position="64"/>
        <end position="83"/>
    </location>
</feature>